<evidence type="ECO:0000313" key="8">
    <source>
        <dbReference type="Proteomes" id="UP000199118"/>
    </source>
</evidence>
<sequence length="739" mass="77907">MNWLEQYDPRIALLAALVGVSIALINSRFISRVNEEQGPRRLLWMSMLGLLAGVTVWAVQTLVVLGFRWTDPADGSPMAFGYDPSSVIFSLGVSAAIMSVAFRLDPSGRPEAWRALVRGGTLGLTAVGVNIAVLLSLDVQGQVILDPLLVGANLVLAPMLFGLAALFNAGPMRWRHPRLGRSILGLAIPGAIAIAIASVSLAPDPDVELPKGLMQPAPLGFLVMAVCAIVTAATFAFAMIGDSLKQEAENRYQHLALHDPLTGLPNRAFLMTALEDALTGARDGASPGLAVIGVDLDRFKPVNDVHGHAAGDALLCGIARAAEPLLEPGELFARTGGDEFIALKPGATEEEALDFARRLARATSAPVEFQGSALSVGASFGVALFPRDGQEAETLLSRMDLALYRAKEEAGDAIRLYDRRMDEAQRDRSALAMELRAALDSDAFELHYQPQTLLSDGAVTGYEALIRWRHPTRGLLGPDAFIGVAERTGLIRDIGTWVLHAACREAAGWDPSLRIAVNVSPRQLSQSDFVEQVGDALIASGLAPERLEIELTEASMIEDHAQLRAVMAALKTLGVRVAMDDYGAGYASLAALRNFPFDKIKIDREFIETLGSDPQSTAIVRSTLMLGRALGIPVLAEGVTTEAGRRILEAEGCREGQGFLFGRPVPAAELAGRAAIDADRPGPVSGPIAAPVAERGSIAAPGTDPGPDAAARPAAAPDSAELTSAPSGSGRGGAARNSA</sequence>
<feature type="coiled-coil region" evidence="2">
    <location>
        <begin position="407"/>
        <end position="434"/>
    </location>
</feature>
<dbReference type="PROSITE" id="PS50924">
    <property type="entry name" value="MHYT"/>
    <property type="match status" value="1"/>
</dbReference>
<dbReference type="CDD" id="cd01948">
    <property type="entry name" value="EAL"/>
    <property type="match status" value="1"/>
</dbReference>
<feature type="transmembrane region" description="Helical" evidence="1">
    <location>
        <begin position="12"/>
        <end position="30"/>
    </location>
</feature>
<feature type="region of interest" description="Disordered" evidence="3">
    <location>
        <begin position="677"/>
        <end position="739"/>
    </location>
</feature>
<keyword evidence="1" id="KW-0472">Membrane</keyword>
<dbReference type="NCBIfam" id="TIGR00254">
    <property type="entry name" value="GGDEF"/>
    <property type="match status" value="1"/>
</dbReference>
<feature type="transmembrane region" description="Helical" evidence="1">
    <location>
        <begin position="42"/>
        <end position="67"/>
    </location>
</feature>
<feature type="domain" description="EAL" evidence="4">
    <location>
        <begin position="428"/>
        <end position="678"/>
    </location>
</feature>
<feature type="transmembrane region" description="Helical" evidence="1">
    <location>
        <begin position="87"/>
        <end position="104"/>
    </location>
</feature>
<organism evidence="7 8">
    <name type="scientific">Albimonas donghaensis</name>
    <dbReference type="NCBI Taxonomy" id="356660"/>
    <lineage>
        <taxon>Bacteria</taxon>
        <taxon>Pseudomonadati</taxon>
        <taxon>Pseudomonadota</taxon>
        <taxon>Alphaproteobacteria</taxon>
        <taxon>Rhodobacterales</taxon>
        <taxon>Paracoccaceae</taxon>
        <taxon>Albimonas</taxon>
    </lineage>
</organism>
<keyword evidence="8" id="KW-1185">Reference proteome</keyword>
<evidence type="ECO:0000313" key="7">
    <source>
        <dbReference type="EMBL" id="SDW40028.1"/>
    </source>
</evidence>
<dbReference type="InterPro" id="IPR029787">
    <property type="entry name" value="Nucleotide_cyclase"/>
</dbReference>
<dbReference type="InterPro" id="IPR035919">
    <property type="entry name" value="EAL_sf"/>
</dbReference>
<proteinExistence type="predicted"/>
<dbReference type="EMBL" id="FNMZ01000001">
    <property type="protein sequence ID" value="SDW40028.1"/>
    <property type="molecule type" value="Genomic_DNA"/>
</dbReference>
<dbReference type="Pfam" id="PF00563">
    <property type="entry name" value="EAL"/>
    <property type="match status" value="1"/>
</dbReference>
<dbReference type="SMART" id="SM00052">
    <property type="entry name" value="EAL"/>
    <property type="match status" value="1"/>
</dbReference>
<gene>
    <name evidence="7" type="ORF">SAMN05444336_101914</name>
</gene>
<dbReference type="SMART" id="SM00267">
    <property type="entry name" value="GGDEF"/>
    <property type="match status" value="1"/>
</dbReference>
<evidence type="ECO:0000256" key="3">
    <source>
        <dbReference type="SAM" id="MobiDB-lite"/>
    </source>
</evidence>
<name>A0A1H2T865_9RHOB</name>
<feature type="transmembrane region" description="Helical" evidence="1">
    <location>
        <begin position="182"/>
        <end position="201"/>
    </location>
</feature>
<evidence type="ECO:0000259" key="6">
    <source>
        <dbReference type="PROSITE" id="PS50924"/>
    </source>
</evidence>
<keyword evidence="1" id="KW-0812">Transmembrane</keyword>
<feature type="domain" description="MHYT" evidence="6">
    <location>
        <begin position="7"/>
        <end position="202"/>
    </location>
</feature>
<feature type="domain" description="GGDEF" evidence="5">
    <location>
        <begin position="287"/>
        <end position="419"/>
    </location>
</feature>
<dbReference type="Pfam" id="PF00990">
    <property type="entry name" value="GGDEF"/>
    <property type="match status" value="1"/>
</dbReference>
<accession>A0A1H2T865</accession>
<evidence type="ECO:0000259" key="5">
    <source>
        <dbReference type="PROSITE" id="PS50887"/>
    </source>
</evidence>
<dbReference type="GO" id="GO:0016020">
    <property type="term" value="C:membrane"/>
    <property type="evidence" value="ECO:0007669"/>
    <property type="project" value="UniProtKB-UniRule"/>
</dbReference>
<dbReference type="Proteomes" id="UP000199118">
    <property type="component" value="Unassembled WGS sequence"/>
</dbReference>
<dbReference type="AlphaFoldDB" id="A0A1H2T865"/>
<dbReference type="CDD" id="cd01949">
    <property type="entry name" value="GGDEF"/>
    <property type="match status" value="1"/>
</dbReference>
<dbReference type="SUPFAM" id="SSF55073">
    <property type="entry name" value="Nucleotide cyclase"/>
    <property type="match status" value="1"/>
</dbReference>
<dbReference type="SUPFAM" id="SSF141868">
    <property type="entry name" value="EAL domain-like"/>
    <property type="match status" value="1"/>
</dbReference>
<feature type="compositionally biased region" description="Low complexity" evidence="3">
    <location>
        <begin position="699"/>
        <end position="739"/>
    </location>
</feature>
<evidence type="ECO:0000256" key="2">
    <source>
        <dbReference type="SAM" id="Coils"/>
    </source>
</evidence>
<evidence type="ECO:0000259" key="4">
    <source>
        <dbReference type="PROSITE" id="PS50883"/>
    </source>
</evidence>
<dbReference type="PANTHER" id="PTHR44757">
    <property type="entry name" value="DIGUANYLATE CYCLASE DGCP"/>
    <property type="match status" value="1"/>
</dbReference>
<dbReference type="PROSITE" id="PS50887">
    <property type="entry name" value="GGDEF"/>
    <property type="match status" value="1"/>
</dbReference>
<dbReference type="InterPro" id="IPR043128">
    <property type="entry name" value="Rev_trsase/Diguanyl_cyclase"/>
</dbReference>
<dbReference type="InterPro" id="IPR052155">
    <property type="entry name" value="Biofilm_reg_signaling"/>
</dbReference>
<protein>
    <submittedName>
        <fullName evidence="7">Diguanylate cyclase (GGDEF) domain-containing protein</fullName>
    </submittedName>
</protein>
<feature type="transmembrane region" description="Helical" evidence="1">
    <location>
        <begin position="116"/>
        <end position="137"/>
    </location>
</feature>
<dbReference type="InterPro" id="IPR005330">
    <property type="entry name" value="MHYT_dom"/>
</dbReference>
<dbReference type="STRING" id="356660.SAMN05444336_101914"/>
<reference evidence="7 8" key="1">
    <citation type="submission" date="2016-10" db="EMBL/GenBank/DDBJ databases">
        <authorList>
            <person name="de Groot N.N."/>
        </authorList>
    </citation>
    <scope>NUCLEOTIDE SEQUENCE [LARGE SCALE GENOMIC DNA]</scope>
    <source>
        <strain evidence="7 8">DSM 17890</strain>
    </source>
</reference>
<dbReference type="OrthoDB" id="23692at2"/>
<dbReference type="Gene3D" id="3.30.70.270">
    <property type="match status" value="1"/>
</dbReference>
<keyword evidence="2" id="KW-0175">Coiled coil</keyword>
<evidence type="ECO:0000256" key="1">
    <source>
        <dbReference type="PROSITE-ProRule" id="PRU00244"/>
    </source>
</evidence>
<dbReference type="Gene3D" id="3.20.20.450">
    <property type="entry name" value="EAL domain"/>
    <property type="match status" value="1"/>
</dbReference>
<feature type="transmembrane region" description="Helical" evidence="1">
    <location>
        <begin position="221"/>
        <end position="241"/>
    </location>
</feature>
<dbReference type="RefSeq" id="WP_092679907.1">
    <property type="nucleotide sequence ID" value="NZ_FNMZ01000001.1"/>
</dbReference>
<dbReference type="InterPro" id="IPR001633">
    <property type="entry name" value="EAL_dom"/>
</dbReference>
<dbReference type="PANTHER" id="PTHR44757:SF2">
    <property type="entry name" value="BIOFILM ARCHITECTURE MAINTENANCE PROTEIN MBAA"/>
    <property type="match status" value="1"/>
</dbReference>
<feature type="transmembrane region" description="Helical" evidence="1">
    <location>
        <begin position="149"/>
        <end position="170"/>
    </location>
</feature>
<keyword evidence="1" id="KW-1133">Transmembrane helix</keyword>
<dbReference type="PROSITE" id="PS50883">
    <property type="entry name" value="EAL"/>
    <property type="match status" value="1"/>
</dbReference>
<dbReference type="InterPro" id="IPR000160">
    <property type="entry name" value="GGDEF_dom"/>
</dbReference>